<dbReference type="EMBL" id="CP024614">
    <property type="protein sequence ID" value="AUS52056.1"/>
    <property type="molecule type" value="Genomic_DNA"/>
</dbReference>
<feature type="region of interest" description="Disordered" evidence="1">
    <location>
        <begin position="12"/>
        <end position="33"/>
    </location>
</feature>
<gene>
    <name evidence="2" type="ORF">CAB90_03227</name>
</gene>
<organism evidence="2 3">
    <name type="scientific">Mycobacterium tuberculosis</name>
    <dbReference type="NCBI Taxonomy" id="1773"/>
    <lineage>
        <taxon>Bacteria</taxon>
        <taxon>Bacillati</taxon>
        <taxon>Actinomycetota</taxon>
        <taxon>Actinomycetes</taxon>
        <taxon>Mycobacteriales</taxon>
        <taxon>Mycobacteriaceae</taxon>
        <taxon>Mycobacterium</taxon>
        <taxon>Mycobacterium tuberculosis complex</taxon>
    </lineage>
</organism>
<evidence type="ECO:0000313" key="2">
    <source>
        <dbReference type="EMBL" id="AUS52056.1"/>
    </source>
</evidence>
<dbReference type="AlphaFoldDB" id="A0A2I7WAV3"/>
<evidence type="ECO:0000313" key="3">
    <source>
        <dbReference type="Proteomes" id="UP000236349"/>
    </source>
</evidence>
<name>A0A2I7WAV3_MYCTX</name>
<dbReference type="Proteomes" id="UP000236349">
    <property type="component" value="Chromosome"/>
</dbReference>
<proteinExistence type="predicted"/>
<evidence type="ECO:0000256" key="1">
    <source>
        <dbReference type="SAM" id="MobiDB-lite"/>
    </source>
</evidence>
<accession>A0A2I7WAV3</accession>
<reference evidence="2 3" key="1">
    <citation type="submission" date="2017-10" db="EMBL/GenBank/DDBJ databases">
        <title>Clinical isolate obtained from a human patient with meningeal tuberculosis in michoacan, Mexico.</title>
        <authorList>
            <person name="Guillen-Nepita A.L."/>
            <person name="Negrete-Paz A.M."/>
            <person name="Vazquez-Marrufo G."/>
            <person name="Cruz-Hernandez A."/>
            <person name="Fresia P."/>
            <person name="Naya H."/>
            <person name="Vazquez-Garciduenas M.S."/>
        </authorList>
    </citation>
    <scope>NUCLEOTIDE SEQUENCE [LARGE SCALE GENOMIC DNA]</scope>
    <source>
        <strain evidence="3">Beijing/MYC004</strain>
    </source>
</reference>
<protein>
    <submittedName>
        <fullName evidence="2">Uncharacterized protein</fullName>
    </submittedName>
</protein>
<sequence length="33" mass="3434">MAGVDVVDVQAAQLADPDTGGVQQLDDQPVPQR</sequence>